<protein>
    <submittedName>
        <fullName evidence="1">Uncharacterized protein</fullName>
    </submittedName>
</protein>
<name>A0A6M1SX62_9BACT</name>
<dbReference type="Proteomes" id="UP000479132">
    <property type="component" value="Unassembled WGS sequence"/>
</dbReference>
<sequence>MNSLKDFLKILKLDLTKAVIIHDGGDGYQKTDFDLLPKDYLRFAKEDLEVGNLRGLINVLSNSKRAIDCQVDEVHSIFYLRNNNKKARDTFLSKFSFEPNTPIPLKLIQALNFAPSYLISKVRNIRNKIEHDYVKPQFDEVKEAVEIADLFIRSVRGKIWIIESHMILTDENKLIDDEEHHSFTDDGIYTRFDQDKKVFKIQLKRNSTYNGNEPINISSKVEEFFWLLRMTNSVDDEFEIVKSFKFLLDAIDHEIPRDKIRCKTI</sequence>
<dbReference type="EMBL" id="JAALLS010000010">
    <property type="protein sequence ID" value="NGP88488.1"/>
    <property type="molecule type" value="Genomic_DNA"/>
</dbReference>
<comment type="caution">
    <text evidence="1">The sequence shown here is derived from an EMBL/GenBank/DDBJ whole genome shotgun (WGS) entry which is preliminary data.</text>
</comment>
<keyword evidence="2" id="KW-1185">Reference proteome</keyword>
<evidence type="ECO:0000313" key="1">
    <source>
        <dbReference type="EMBL" id="NGP88488.1"/>
    </source>
</evidence>
<reference evidence="1 2" key="1">
    <citation type="submission" date="2020-02" db="EMBL/GenBank/DDBJ databases">
        <title>Aliifodinibius halophilus 2W32, complete genome.</title>
        <authorList>
            <person name="Li Y."/>
            <person name="Wu S."/>
        </authorList>
    </citation>
    <scope>NUCLEOTIDE SEQUENCE [LARGE SCALE GENOMIC DNA]</scope>
    <source>
        <strain evidence="1 2">2W32</strain>
    </source>
</reference>
<gene>
    <name evidence="1" type="ORF">G3569_08980</name>
</gene>
<evidence type="ECO:0000313" key="2">
    <source>
        <dbReference type="Proteomes" id="UP000479132"/>
    </source>
</evidence>
<dbReference type="RefSeq" id="WP_165268266.1">
    <property type="nucleotide sequence ID" value="NZ_JAALLS010000010.1"/>
</dbReference>
<organism evidence="1 2">
    <name type="scientific">Fodinibius halophilus</name>
    <dbReference type="NCBI Taxonomy" id="1736908"/>
    <lineage>
        <taxon>Bacteria</taxon>
        <taxon>Pseudomonadati</taxon>
        <taxon>Balneolota</taxon>
        <taxon>Balneolia</taxon>
        <taxon>Balneolales</taxon>
        <taxon>Balneolaceae</taxon>
        <taxon>Fodinibius</taxon>
    </lineage>
</organism>
<proteinExistence type="predicted"/>
<accession>A0A6M1SX62</accession>
<dbReference type="AlphaFoldDB" id="A0A6M1SX62"/>